<protein>
    <recommendedName>
        <fullName evidence="3">K Homology domain-containing protein</fullName>
    </recommendedName>
</protein>
<proteinExistence type="predicted"/>
<dbReference type="GeneTree" id="ENSGT00940000154129"/>
<dbReference type="InterPro" id="IPR036612">
    <property type="entry name" value="KH_dom_type_1_sf"/>
</dbReference>
<evidence type="ECO:0008006" key="3">
    <source>
        <dbReference type="Google" id="ProtNLM"/>
    </source>
</evidence>
<dbReference type="PANTHER" id="PTHR10288">
    <property type="entry name" value="KH DOMAIN CONTAINING RNA BINDING PROTEIN"/>
    <property type="match status" value="1"/>
</dbReference>
<dbReference type="eggNOG" id="KOG2190">
    <property type="taxonomic scope" value="Eukaryota"/>
</dbReference>
<dbReference type="OMA" id="NSTEGAX"/>
<sequence length="265" mass="28463">NCPERVITLAGLTNAIFKGFMITDKLEEDISSCITNSTGASRPLVPNQCDPLIGKGGCKIKERECRGSGAADRGYAPNSTEWAITIANILQSIIECVKQTCIVILESLKGMTIPYQPKPLLSSLVIFAGGKDRYITSSNSASFPHTTLSMCFNAYLEGSPLELTKLHPWAMQQAYFPMTHSDTGFSAGLDASAPTTSHELTIPNHLIGHQGTQIKEIPPKCGVQIKILNPVEGSTDSRRSATSISLVQYLINVRLSSETGGMGSS</sequence>
<dbReference type="STRING" id="60711.ENSCSAP00000010769"/>
<dbReference type="Ensembl" id="ENSCSAT00000012740.1">
    <property type="protein sequence ID" value="ENSCSAP00000010769.1"/>
    <property type="gene ID" value="ENSCSAG00000014656.1"/>
</dbReference>
<dbReference type="EMBL" id="AQIB01086987">
    <property type="status" value="NOT_ANNOTATED_CDS"/>
    <property type="molecule type" value="Genomic_DNA"/>
</dbReference>
<reference evidence="1 2" key="1">
    <citation type="submission" date="2014-03" db="EMBL/GenBank/DDBJ databases">
        <authorList>
            <person name="Warren W."/>
            <person name="Wilson R.K."/>
        </authorList>
    </citation>
    <scope>NUCLEOTIDE SEQUENCE</scope>
</reference>
<evidence type="ECO:0000313" key="1">
    <source>
        <dbReference type="Ensembl" id="ENSCSAP00000010769.1"/>
    </source>
</evidence>
<organism evidence="1 2">
    <name type="scientific">Chlorocebus sabaeus</name>
    <name type="common">Green monkey</name>
    <name type="synonym">Simia sabaea</name>
    <dbReference type="NCBI Taxonomy" id="60711"/>
    <lineage>
        <taxon>Eukaryota</taxon>
        <taxon>Metazoa</taxon>
        <taxon>Chordata</taxon>
        <taxon>Craniata</taxon>
        <taxon>Vertebrata</taxon>
        <taxon>Euteleostomi</taxon>
        <taxon>Mammalia</taxon>
        <taxon>Eutheria</taxon>
        <taxon>Euarchontoglires</taxon>
        <taxon>Primates</taxon>
        <taxon>Haplorrhini</taxon>
        <taxon>Catarrhini</taxon>
        <taxon>Cercopithecidae</taxon>
        <taxon>Cercopithecinae</taxon>
        <taxon>Chlorocebus</taxon>
    </lineage>
</organism>
<dbReference type="GO" id="GO:0003723">
    <property type="term" value="F:RNA binding"/>
    <property type="evidence" value="ECO:0007669"/>
    <property type="project" value="InterPro"/>
</dbReference>
<name>A0A0D9RQ80_CHLSB</name>
<accession>A0A0D9RQ80</accession>
<reference evidence="1" key="2">
    <citation type="submission" date="2025-08" db="UniProtKB">
        <authorList>
            <consortium name="Ensembl"/>
        </authorList>
    </citation>
    <scope>IDENTIFICATION</scope>
</reference>
<evidence type="ECO:0000313" key="2">
    <source>
        <dbReference type="Proteomes" id="UP000029965"/>
    </source>
</evidence>
<dbReference type="AlphaFoldDB" id="A0A0D9RQ80"/>
<dbReference type="Proteomes" id="UP000029965">
    <property type="component" value="Chromosome 4"/>
</dbReference>
<reference evidence="1" key="3">
    <citation type="submission" date="2025-09" db="UniProtKB">
        <authorList>
            <consortium name="Ensembl"/>
        </authorList>
    </citation>
    <scope>IDENTIFICATION</scope>
</reference>
<keyword evidence="2" id="KW-1185">Reference proteome</keyword>
<dbReference type="SUPFAM" id="SSF54791">
    <property type="entry name" value="Eukaryotic type KH-domain (KH-domain type I)"/>
    <property type="match status" value="1"/>
</dbReference>
<dbReference type="jPOST" id="A0A0D9RQ80"/>
<dbReference type="Gene3D" id="3.30.1370.10">
    <property type="entry name" value="K Homology domain, type 1"/>
    <property type="match status" value="1"/>
</dbReference>